<protein>
    <submittedName>
        <fullName evidence="1">Uncharacterized protein</fullName>
    </submittedName>
</protein>
<accession>X1DLZ6</accession>
<dbReference type="EMBL" id="BART01032283">
    <property type="protein sequence ID" value="GAH09305.1"/>
    <property type="molecule type" value="Genomic_DNA"/>
</dbReference>
<comment type="caution">
    <text evidence="1">The sequence shown here is derived from an EMBL/GenBank/DDBJ whole genome shotgun (WGS) entry which is preliminary data.</text>
</comment>
<organism evidence="1">
    <name type="scientific">marine sediment metagenome</name>
    <dbReference type="NCBI Taxonomy" id="412755"/>
    <lineage>
        <taxon>unclassified sequences</taxon>
        <taxon>metagenomes</taxon>
        <taxon>ecological metagenomes</taxon>
    </lineage>
</organism>
<dbReference type="AlphaFoldDB" id="X1DLZ6"/>
<name>X1DLZ6_9ZZZZ</name>
<gene>
    <name evidence="1" type="ORF">S01H4_55843</name>
</gene>
<proteinExistence type="predicted"/>
<evidence type="ECO:0000313" key="1">
    <source>
        <dbReference type="EMBL" id="GAH09305.1"/>
    </source>
</evidence>
<sequence length="42" mass="5012">MSEDFKIEYKGKQISLKELQTEEKKIISIIFQEDGTIDICYR</sequence>
<reference evidence="1" key="1">
    <citation type="journal article" date="2014" name="Front. Microbiol.">
        <title>High frequency of phylogenetically diverse reductive dehalogenase-homologous genes in deep subseafloor sedimentary metagenomes.</title>
        <authorList>
            <person name="Kawai M."/>
            <person name="Futagami T."/>
            <person name="Toyoda A."/>
            <person name="Takaki Y."/>
            <person name="Nishi S."/>
            <person name="Hori S."/>
            <person name="Arai W."/>
            <person name="Tsubouchi T."/>
            <person name="Morono Y."/>
            <person name="Uchiyama I."/>
            <person name="Ito T."/>
            <person name="Fujiyama A."/>
            <person name="Inagaki F."/>
            <person name="Takami H."/>
        </authorList>
    </citation>
    <scope>NUCLEOTIDE SEQUENCE</scope>
    <source>
        <strain evidence="1">Expedition CK06-06</strain>
    </source>
</reference>